<protein>
    <submittedName>
        <fullName evidence="1">Uncharacterized protein</fullName>
    </submittedName>
</protein>
<proteinExistence type="predicted"/>
<dbReference type="OrthoDB" id="5423360at2759"/>
<dbReference type="AlphaFoldDB" id="A0A9P7N8A6"/>
<dbReference type="EMBL" id="SRPW01001884">
    <property type="protein sequence ID" value="KAG5998182.1"/>
    <property type="molecule type" value="Genomic_DNA"/>
</dbReference>
<reference evidence="1" key="1">
    <citation type="journal article" date="2020" name="bioRxiv">
        <title>Whole genome comparisons of ergot fungi reveals the divergence and evolution of species within the genus Claviceps are the result of varying mechanisms driving genome evolution and host range expansion.</title>
        <authorList>
            <person name="Wyka S.A."/>
            <person name="Mondo S.J."/>
            <person name="Liu M."/>
            <person name="Dettman J."/>
            <person name="Nalam V."/>
            <person name="Broders K.D."/>
        </authorList>
    </citation>
    <scope>NUCLEOTIDE SEQUENCE</scope>
    <source>
        <strain evidence="1">CCC 602</strain>
    </source>
</reference>
<sequence length="80" mass="9089">MLLCGWNWRVALLVFEEDYAFMRASCHQTEYHPIYATLIGTSGTDTMLVKLVEATFQQAQWRSAVDKGRFAFPAGQNTKA</sequence>
<name>A0A9P7N8A6_9HYPO</name>
<organism evidence="1 2">
    <name type="scientific">Claviceps pusilla</name>
    <dbReference type="NCBI Taxonomy" id="123648"/>
    <lineage>
        <taxon>Eukaryota</taxon>
        <taxon>Fungi</taxon>
        <taxon>Dikarya</taxon>
        <taxon>Ascomycota</taxon>
        <taxon>Pezizomycotina</taxon>
        <taxon>Sordariomycetes</taxon>
        <taxon>Hypocreomycetidae</taxon>
        <taxon>Hypocreales</taxon>
        <taxon>Clavicipitaceae</taxon>
        <taxon>Claviceps</taxon>
    </lineage>
</organism>
<comment type="caution">
    <text evidence="1">The sequence shown here is derived from an EMBL/GenBank/DDBJ whole genome shotgun (WGS) entry which is preliminary data.</text>
</comment>
<evidence type="ECO:0000313" key="2">
    <source>
        <dbReference type="Proteomes" id="UP000748025"/>
    </source>
</evidence>
<accession>A0A9P7N8A6</accession>
<dbReference type="Proteomes" id="UP000748025">
    <property type="component" value="Unassembled WGS sequence"/>
</dbReference>
<evidence type="ECO:0000313" key="1">
    <source>
        <dbReference type="EMBL" id="KAG5998182.1"/>
    </source>
</evidence>
<keyword evidence="2" id="KW-1185">Reference proteome</keyword>
<gene>
    <name evidence="1" type="ORF">E4U43_002488</name>
</gene>